<evidence type="ECO:0000313" key="2">
    <source>
        <dbReference type="EMBL" id="BBE42008.1"/>
    </source>
</evidence>
<feature type="domain" description="SpoVT-AbrB" evidence="1">
    <location>
        <begin position="7"/>
        <end position="52"/>
    </location>
</feature>
<dbReference type="OrthoDB" id="40991at2157"/>
<dbReference type="GeneID" id="55584435"/>
<dbReference type="InterPro" id="IPR038078">
    <property type="entry name" value="PhoU-like_sf"/>
</dbReference>
<dbReference type="Gene3D" id="1.20.58.220">
    <property type="entry name" value="Phosphate transport system protein phou homolog 2, domain 2"/>
    <property type="match status" value="1"/>
</dbReference>
<dbReference type="AlphaFoldDB" id="A0A4P2VLL1"/>
<dbReference type="KEGG" id="ccai:NAS2_0619"/>
<keyword evidence="3" id="KW-1185">Reference proteome</keyword>
<dbReference type="GO" id="GO:0003677">
    <property type="term" value="F:DNA binding"/>
    <property type="evidence" value="ECO:0007669"/>
    <property type="project" value="InterPro"/>
</dbReference>
<sequence length="292" mass="31391">MKSRKLVRLGSSLFVSIPAEWTKSLGLREGSEVAMDLDGEHVVLRPLSGPEKERASIGPPAAHRKLLAAYLNGCSEIRVDLAGLGREEVERVEEMAASLIGLEKVYQGSDSVLYACFVDDDQNPASVSNRIVDTLSTMIVDAAGALDSADPGKLAEVAARDSVVNKLYFLLVRVLRSTVELPRAKLMDFRAMSKILERMGDEISGLAAGAPASWDPMSLGPDAEELAGMLREAHGLFIGGGTERAEELGNGAWTISCQLHRESMEALGFASRAYRSYSVVAALIKDVTDLVV</sequence>
<proteinExistence type="predicted"/>
<dbReference type="InterPro" id="IPR037914">
    <property type="entry name" value="SpoVT-AbrB_sf"/>
</dbReference>
<dbReference type="Gene3D" id="2.10.260.10">
    <property type="match status" value="1"/>
</dbReference>
<name>A0A4P2VLL1_9ARCH</name>
<dbReference type="SMART" id="SM00966">
    <property type="entry name" value="SpoVT_AbrB"/>
    <property type="match status" value="1"/>
</dbReference>
<dbReference type="InterPro" id="IPR007159">
    <property type="entry name" value="SpoVT-AbrB_dom"/>
</dbReference>
<accession>A0A4P2VLL1</accession>
<dbReference type="Pfam" id="PF04014">
    <property type="entry name" value="MazE_antitoxin"/>
    <property type="match status" value="1"/>
</dbReference>
<evidence type="ECO:0000313" key="3">
    <source>
        <dbReference type="Proteomes" id="UP000509448"/>
    </source>
</evidence>
<dbReference type="RefSeq" id="WP_174448286.1">
    <property type="nucleotide sequence ID" value="NZ_AP018732.1"/>
</dbReference>
<dbReference type="InterPro" id="IPR026022">
    <property type="entry name" value="PhoU_dom"/>
</dbReference>
<dbReference type="SUPFAM" id="SSF89447">
    <property type="entry name" value="AbrB/MazE/MraZ-like"/>
    <property type="match status" value="1"/>
</dbReference>
<reference evidence="2 3" key="1">
    <citation type="journal article" date="2019" name="ISME J.">
        <title>Isolation and characterization of a thermophilic sulfur- and iron-reducing thaumarchaeote from a terrestrial acidic hot spring.</title>
        <authorList>
            <person name="Kato S."/>
            <person name="Itoh T."/>
            <person name="Yuki M."/>
            <person name="Nagamori M."/>
            <person name="Ohnishi M."/>
            <person name="Uematsu K."/>
            <person name="Suzuki K."/>
            <person name="Takashina T."/>
            <person name="Ohkuma M."/>
        </authorList>
    </citation>
    <scope>NUCLEOTIDE SEQUENCE [LARGE SCALE GENOMIC DNA]</scope>
    <source>
        <strain evidence="2 3">NAS-02</strain>
    </source>
</reference>
<evidence type="ECO:0000259" key="1">
    <source>
        <dbReference type="SMART" id="SM00966"/>
    </source>
</evidence>
<gene>
    <name evidence="2" type="ORF">NAS2_0619</name>
</gene>
<dbReference type="Proteomes" id="UP000509448">
    <property type="component" value="Chromosome"/>
</dbReference>
<organism evidence="2 3">
    <name type="scientific">Conexivisphaera calida</name>
    <dbReference type="NCBI Taxonomy" id="1874277"/>
    <lineage>
        <taxon>Archaea</taxon>
        <taxon>Nitrososphaerota</taxon>
        <taxon>Conexivisphaeria</taxon>
        <taxon>Conexivisphaerales</taxon>
        <taxon>Conexivisphaeraceae</taxon>
        <taxon>Conexivisphaera</taxon>
    </lineage>
</organism>
<dbReference type="Pfam" id="PF01895">
    <property type="entry name" value="PhoU"/>
    <property type="match status" value="1"/>
</dbReference>
<dbReference type="EMBL" id="AP018732">
    <property type="protein sequence ID" value="BBE42008.1"/>
    <property type="molecule type" value="Genomic_DNA"/>
</dbReference>
<protein>
    <submittedName>
        <fullName evidence="2">Phosphate regulatory protein-like</fullName>
    </submittedName>
</protein>
<dbReference type="SUPFAM" id="SSF109755">
    <property type="entry name" value="PhoU-like"/>
    <property type="match status" value="1"/>
</dbReference>